<dbReference type="Proteomes" id="UP000834106">
    <property type="component" value="Chromosome 8"/>
</dbReference>
<name>A0AAD1ZBQ0_9LAMI</name>
<evidence type="ECO:0000313" key="3">
    <source>
        <dbReference type="Proteomes" id="UP000834106"/>
    </source>
</evidence>
<sequence>MTYKRPHLKSGGRGPRGISEPEPAKCPYDQETSAFAANSPSNISVNLASVKCSANMTSSASLSPSLLETLVKNINSSSEMSTTQRTPAELVYSLAELMSATPVLRTPKRRYMSPNDDSFRSPSKLVQRSPRSKSHMVSWRNHTVCTTTICTSEE</sequence>
<feature type="region of interest" description="Disordered" evidence="1">
    <location>
        <begin position="1"/>
        <end position="27"/>
    </location>
</feature>
<feature type="region of interest" description="Disordered" evidence="1">
    <location>
        <begin position="108"/>
        <end position="133"/>
    </location>
</feature>
<gene>
    <name evidence="2" type="ORF">FPE_LOCUS14291</name>
</gene>
<organism evidence="2 3">
    <name type="scientific">Fraxinus pennsylvanica</name>
    <dbReference type="NCBI Taxonomy" id="56036"/>
    <lineage>
        <taxon>Eukaryota</taxon>
        <taxon>Viridiplantae</taxon>
        <taxon>Streptophyta</taxon>
        <taxon>Embryophyta</taxon>
        <taxon>Tracheophyta</taxon>
        <taxon>Spermatophyta</taxon>
        <taxon>Magnoliopsida</taxon>
        <taxon>eudicotyledons</taxon>
        <taxon>Gunneridae</taxon>
        <taxon>Pentapetalae</taxon>
        <taxon>asterids</taxon>
        <taxon>lamiids</taxon>
        <taxon>Lamiales</taxon>
        <taxon>Oleaceae</taxon>
        <taxon>Oleeae</taxon>
        <taxon>Fraxinus</taxon>
    </lineage>
</organism>
<evidence type="ECO:0000313" key="2">
    <source>
        <dbReference type="EMBL" id="CAI9766861.1"/>
    </source>
</evidence>
<reference evidence="2" key="1">
    <citation type="submission" date="2023-05" db="EMBL/GenBank/DDBJ databases">
        <authorList>
            <person name="Huff M."/>
        </authorList>
    </citation>
    <scope>NUCLEOTIDE SEQUENCE</scope>
</reference>
<accession>A0AAD1ZBQ0</accession>
<dbReference type="EMBL" id="OU503043">
    <property type="protein sequence ID" value="CAI9766861.1"/>
    <property type="molecule type" value="Genomic_DNA"/>
</dbReference>
<protein>
    <submittedName>
        <fullName evidence="2">Uncharacterized protein</fullName>
    </submittedName>
</protein>
<evidence type="ECO:0000256" key="1">
    <source>
        <dbReference type="SAM" id="MobiDB-lite"/>
    </source>
</evidence>
<dbReference type="AlphaFoldDB" id="A0AAD1ZBQ0"/>
<feature type="compositionally biased region" description="Basic residues" evidence="1">
    <location>
        <begin position="1"/>
        <end position="10"/>
    </location>
</feature>
<keyword evidence="3" id="KW-1185">Reference proteome</keyword>
<proteinExistence type="predicted"/>